<name>A0A075H150_9ARCH</name>
<dbReference type="InterPro" id="IPR013813">
    <property type="entry name" value="Endoribo_LPSP/chorism_mut-like"/>
</dbReference>
<dbReference type="PANTHER" id="PTHR43760">
    <property type="entry name" value="ENDORIBONUCLEASE-RELATED"/>
    <property type="match status" value="1"/>
</dbReference>
<dbReference type="Pfam" id="PF14588">
    <property type="entry name" value="YjgF_endoribonc"/>
    <property type="match status" value="1"/>
</dbReference>
<sequence>MIEEKLKDAGITLPIPPNPAGSYIPVVTTGSLAFISGQIPIKDGKIVFSGKVPAEQSVEFAQEAAKLCIINGLSQLNSYFGSLERITKIVKISGFVNSTPDFSEHPKVINAASDLLVEIFGDMAKHSRIAVGVASLPLNSTVEIDMVVEFSN</sequence>
<dbReference type="Gene3D" id="3.30.1330.40">
    <property type="entry name" value="RutC-like"/>
    <property type="match status" value="1"/>
</dbReference>
<organism evidence="2">
    <name type="scientific">uncultured marine thaumarchaeote KM3_28_B05</name>
    <dbReference type="NCBI Taxonomy" id="1456111"/>
    <lineage>
        <taxon>Archaea</taxon>
        <taxon>Nitrososphaerota</taxon>
        <taxon>environmental samples</taxon>
    </lineage>
</organism>
<dbReference type="EMBL" id="KF900826">
    <property type="protein sequence ID" value="AIF08287.1"/>
    <property type="molecule type" value="Genomic_DNA"/>
</dbReference>
<protein>
    <submittedName>
        <fullName evidence="2">Endoribonuclease L-PSP</fullName>
    </submittedName>
</protein>
<reference evidence="2" key="1">
    <citation type="journal article" date="2014" name="Genome Biol. Evol.">
        <title>Pangenome evidence for extensive interdomain horizontal transfer affecting lineage core and shell genes in uncultured planktonic thaumarchaeota and euryarchaeota.</title>
        <authorList>
            <person name="Deschamps P."/>
            <person name="Zivanovic Y."/>
            <person name="Moreira D."/>
            <person name="Rodriguez-Valera F."/>
            <person name="Lopez-Garcia P."/>
        </authorList>
    </citation>
    <scope>NUCLEOTIDE SEQUENCE</scope>
</reference>
<evidence type="ECO:0000259" key="1">
    <source>
        <dbReference type="Pfam" id="PF14588"/>
    </source>
</evidence>
<dbReference type="SUPFAM" id="SSF55298">
    <property type="entry name" value="YjgF-like"/>
    <property type="match status" value="1"/>
</dbReference>
<evidence type="ECO:0000313" key="2">
    <source>
        <dbReference type="EMBL" id="AIF08287.1"/>
    </source>
</evidence>
<dbReference type="AlphaFoldDB" id="A0A075H150"/>
<proteinExistence type="predicted"/>
<accession>A0A075H150</accession>
<feature type="domain" description="Endoribonuclease L-PSP/chorismate mutase-like" evidence="1">
    <location>
        <begin position="4"/>
        <end position="147"/>
    </location>
</feature>
<dbReference type="InterPro" id="IPR035959">
    <property type="entry name" value="RutC-like_sf"/>
</dbReference>
<dbReference type="CDD" id="cd02199">
    <property type="entry name" value="YjgF_YER057c_UK114_like_1"/>
    <property type="match status" value="1"/>
</dbReference>
<dbReference type="PANTHER" id="PTHR43760:SF1">
    <property type="entry name" value="ENDORIBONUCLEASE L-PSP_CHORISMATE MUTASE-LIKE DOMAIN-CONTAINING PROTEIN"/>
    <property type="match status" value="1"/>
</dbReference>